<name>T1KIU8_TETUR</name>
<dbReference type="InterPro" id="IPR021629">
    <property type="entry name" value="Mediator_Med23"/>
</dbReference>
<reference evidence="2" key="1">
    <citation type="submission" date="2011-08" db="EMBL/GenBank/DDBJ databases">
        <authorList>
            <person name="Rombauts S."/>
        </authorList>
    </citation>
    <scope>NUCLEOTIDE SEQUENCE</scope>
    <source>
        <strain evidence="2">London</strain>
    </source>
</reference>
<keyword evidence="2" id="KW-1185">Reference proteome</keyword>
<dbReference type="Pfam" id="PF11573">
    <property type="entry name" value="Med23"/>
    <property type="match status" value="1"/>
</dbReference>
<dbReference type="Proteomes" id="UP000015104">
    <property type="component" value="Unassembled WGS sequence"/>
</dbReference>
<dbReference type="AlphaFoldDB" id="T1KIU8"/>
<dbReference type="HOGENOM" id="CLU_3034946_0_0_1"/>
<organism evidence="1 2">
    <name type="scientific">Tetranychus urticae</name>
    <name type="common">Two-spotted spider mite</name>
    <dbReference type="NCBI Taxonomy" id="32264"/>
    <lineage>
        <taxon>Eukaryota</taxon>
        <taxon>Metazoa</taxon>
        <taxon>Ecdysozoa</taxon>
        <taxon>Arthropoda</taxon>
        <taxon>Chelicerata</taxon>
        <taxon>Arachnida</taxon>
        <taxon>Acari</taxon>
        <taxon>Acariformes</taxon>
        <taxon>Trombidiformes</taxon>
        <taxon>Prostigmata</taxon>
        <taxon>Eleutherengona</taxon>
        <taxon>Raphignathae</taxon>
        <taxon>Tetranychoidea</taxon>
        <taxon>Tetranychidae</taxon>
        <taxon>Tetranychus</taxon>
    </lineage>
</organism>
<dbReference type="EnsemblMetazoa" id="tetur12g02640.1">
    <property type="protein sequence ID" value="tetur12g02640.1"/>
    <property type="gene ID" value="tetur12g02640"/>
</dbReference>
<evidence type="ECO:0000313" key="1">
    <source>
        <dbReference type="EnsemblMetazoa" id="tetur12g02640.1"/>
    </source>
</evidence>
<proteinExistence type="predicted"/>
<dbReference type="STRING" id="32264.T1KIU8"/>
<sequence>MFSNQKIRISHDSEELNKVLILTLARAIHVLITGCDTLIEWCKEFLSNIMNSTPDENDIIAHFSIQGAPPLLVSFMFNACNMKSRNTSIGKFIERPINMFRADLP</sequence>
<evidence type="ECO:0000313" key="2">
    <source>
        <dbReference type="Proteomes" id="UP000015104"/>
    </source>
</evidence>
<dbReference type="EMBL" id="CAEY01000114">
    <property type="status" value="NOT_ANNOTATED_CDS"/>
    <property type="molecule type" value="Genomic_DNA"/>
</dbReference>
<accession>T1KIU8</accession>
<protein>
    <submittedName>
        <fullName evidence="1">Uncharacterized protein</fullName>
    </submittedName>
</protein>
<reference evidence="1" key="2">
    <citation type="submission" date="2015-06" db="UniProtKB">
        <authorList>
            <consortium name="EnsemblMetazoa"/>
        </authorList>
    </citation>
    <scope>IDENTIFICATION</scope>
</reference>